<dbReference type="InParanoid" id="A0A3Q3EF16"/>
<dbReference type="PANTHER" id="PTHR46670">
    <property type="entry name" value="ENDO/EXONUCLEASE/PHOSPHATASE DOMAIN-CONTAINING PROTEIN"/>
    <property type="match status" value="1"/>
</dbReference>
<protein>
    <recommendedName>
        <fullName evidence="1">Reverse transcriptase domain-containing protein</fullName>
    </recommendedName>
</protein>
<reference evidence="2" key="2">
    <citation type="submission" date="2025-09" db="UniProtKB">
        <authorList>
            <consortium name="Ensembl"/>
        </authorList>
    </citation>
    <scope>IDENTIFICATION</scope>
</reference>
<dbReference type="InterPro" id="IPR005135">
    <property type="entry name" value="Endo/exonuclease/phosphatase"/>
</dbReference>
<evidence type="ECO:0000259" key="1">
    <source>
        <dbReference type="PROSITE" id="PS50878"/>
    </source>
</evidence>
<accession>A0A3Q3EF16</accession>
<dbReference type="Pfam" id="PF00078">
    <property type="entry name" value="RVT_1"/>
    <property type="match status" value="1"/>
</dbReference>
<dbReference type="AlphaFoldDB" id="A0A3Q3EF16"/>
<sequence>MGDCSPLIEATPPDFTHLHQPRMSGRGGGVAVIHRKDFKCSPIIHTHFTSFEHLGFIVNLKDPVLILIIYRPPRPNNVFIAEFSEFLSHFISKYDKILVLGDFNIHVCCPSQSLAGDFMDILESFNLTQAIQEPTHSKGHTLDLVLYSGLSPNKFETKDICVSDHKLVLFRMVLSQPPFISKAPVRSRVFNSTSASKFKELFISVSSTAFYQHFNTEELVSSFNLTCQTVLDSVAPYKDKKPNRVPQPWLNELTQDLKRDCRRKERKWKKTGLHVFYEIWRDSMIQYQKEVKGARAAFYSNLILANHSNPRILFKVLESITTPSPSYFTDPSQDLCEKFLTYFTNKVKDIRQQIIPPDRILDTSRELNSYFSSFEPVSLTFLAEILTHMKSATCSLDFIPTTFLKEVFNTVGPSILSIINSSLAEGVVPSAFKHAVVQPLLKKPNLDPTDFNNFRPISKLPFLSKVLEKVVSTQLLSFMTENNLFEKFQSGFRACHSTETALLKVTNDLLLAADRGEGTILILLDLSAAFDTVDHTILTDRLRHWVGLKDTALSWFYSYLLERTFAVTIGNYSSSTSNITCGVPQGSVLGPILFSIYMLPLGQIIERHNVSFHCYADDTQIYLPLRPEDPRSLAAVRNCLSDINCWMAQNFLQLNNSKSEIIVFNPPNTTHISKSSLGPLFTNVQP</sequence>
<dbReference type="SUPFAM" id="SSF56672">
    <property type="entry name" value="DNA/RNA polymerases"/>
    <property type="match status" value="1"/>
</dbReference>
<dbReference type="Pfam" id="PF03372">
    <property type="entry name" value="Exo_endo_phos"/>
    <property type="match status" value="1"/>
</dbReference>
<proteinExistence type="predicted"/>
<dbReference type="InterPro" id="IPR000477">
    <property type="entry name" value="RT_dom"/>
</dbReference>
<keyword evidence="3" id="KW-1185">Reference proteome</keyword>
<name>A0A3Q3EF16_9LABR</name>
<reference evidence="2" key="1">
    <citation type="submission" date="2025-08" db="UniProtKB">
        <authorList>
            <consortium name="Ensembl"/>
        </authorList>
    </citation>
    <scope>IDENTIFICATION</scope>
</reference>
<dbReference type="Ensembl" id="ENSLBET00000006259.1">
    <property type="protein sequence ID" value="ENSLBEP00000005958.1"/>
    <property type="gene ID" value="ENSLBEG00000004554.1"/>
</dbReference>
<dbReference type="GO" id="GO:0003824">
    <property type="term" value="F:catalytic activity"/>
    <property type="evidence" value="ECO:0007669"/>
    <property type="project" value="InterPro"/>
</dbReference>
<feature type="domain" description="Reverse transcriptase" evidence="1">
    <location>
        <begin position="421"/>
        <end position="686"/>
    </location>
</feature>
<dbReference type="SUPFAM" id="SSF56219">
    <property type="entry name" value="DNase I-like"/>
    <property type="match status" value="1"/>
</dbReference>
<dbReference type="Proteomes" id="UP000261660">
    <property type="component" value="Unplaced"/>
</dbReference>
<dbReference type="GeneTree" id="ENSGT01150000286909"/>
<dbReference type="PROSITE" id="PS50878">
    <property type="entry name" value="RT_POL"/>
    <property type="match status" value="1"/>
</dbReference>
<dbReference type="Gene3D" id="3.60.10.10">
    <property type="entry name" value="Endonuclease/exonuclease/phosphatase"/>
    <property type="match status" value="1"/>
</dbReference>
<dbReference type="InterPro" id="IPR043502">
    <property type="entry name" value="DNA/RNA_pol_sf"/>
</dbReference>
<dbReference type="CDD" id="cd01650">
    <property type="entry name" value="RT_nLTR_like"/>
    <property type="match status" value="1"/>
</dbReference>
<dbReference type="PANTHER" id="PTHR46670:SF3">
    <property type="entry name" value="ENDONUCLEASE_EXONUCLEASE_PHOSPHATASE DOMAIN-CONTAINING PROTEIN"/>
    <property type="match status" value="1"/>
</dbReference>
<evidence type="ECO:0000313" key="3">
    <source>
        <dbReference type="Proteomes" id="UP000261660"/>
    </source>
</evidence>
<dbReference type="InterPro" id="IPR036691">
    <property type="entry name" value="Endo/exonu/phosph_ase_sf"/>
</dbReference>
<dbReference type="STRING" id="56723.ENSLBEP00000005958"/>
<evidence type="ECO:0000313" key="2">
    <source>
        <dbReference type="Ensembl" id="ENSLBEP00000005958.1"/>
    </source>
</evidence>
<organism evidence="2 3">
    <name type="scientific">Labrus bergylta</name>
    <name type="common">ballan wrasse</name>
    <dbReference type="NCBI Taxonomy" id="56723"/>
    <lineage>
        <taxon>Eukaryota</taxon>
        <taxon>Metazoa</taxon>
        <taxon>Chordata</taxon>
        <taxon>Craniata</taxon>
        <taxon>Vertebrata</taxon>
        <taxon>Euteleostomi</taxon>
        <taxon>Actinopterygii</taxon>
        <taxon>Neopterygii</taxon>
        <taxon>Teleostei</taxon>
        <taxon>Neoteleostei</taxon>
        <taxon>Acanthomorphata</taxon>
        <taxon>Eupercaria</taxon>
        <taxon>Labriformes</taxon>
        <taxon>Labridae</taxon>
        <taxon>Labrus</taxon>
    </lineage>
</organism>